<dbReference type="InterPro" id="IPR016181">
    <property type="entry name" value="Acyl_CoA_acyltransferase"/>
</dbReference>
<name>A0A9D9HGP6_9SPIR</name>
<dbReference type="InterPro" id="IPR000182">
    <property type="entry name" value="GNAT_dom"/>
</dbReference>
<dbReference type="Proteomes" id="UP000823616">
    <property type="component" value="Unassembled WGS sequence"/>
</dbReference>
<dbReference type="SUPFAM" id="SSF55729">
    <property type="entry name" value="Acyl-CoA N-acyltransferases (Nat)"/>
    <property type="match status" value="1"/>
</dbReference>
<feature type="domain" description="N-acetyltransferase" evidence="1">
    <location>
        <begin position="1"/>
        <end position="131"/>
    </location>
</feature>
<reference evidence="2" key="2">
    <citation type="journal article" date="2021" name="PeerJ">
        <title>Extensive microbial diversity within the chicken gut microbiome revealed by metagenomics and culture.</title>
        <authorList>
            <person name="Gilroy R."/>
            <person name="Ravi A."/>
            <person name="Getino M."/>
            <person name="Pursley I."/>
            <person name="Horton D.L."/>
            <person name="Alikhan N.F."/>
            <person name="Baker D."/>
            <person name="Gharbi K."/>
            <person name="Hall N."/>
            <person name="Watson M."/>
            <person name="Adriaenssens E.M."/>
            <person name="Foster-Nyarko E."/>
            <person name="Jarju S."/>
            <person name="Secka A."/>
            <person name="Antonio M."/>
            <person name="Oren A."/>
            <person name="Chaudhuri R.R."/>
            <person name="La Ragione R."/>
            <person name="Hildebrand F."/>
            <person name="Pallen M.J."/>
        </authorList>
    </citation>
    <scope>NUCLEOTIDE SEQUENCE</scope>
    <source>
        <strain evidence="2">B3-4054</strain>
    </source>
</reference>
<dbReference type="AlphaFoldDB" id="A0A9D9HGP6"/>
<gene>
    <name evidence="2" type="ORF">IAA96_06565</name>
</gene>
<accession>A0A9D9HGP6</accession>
<evidence type="ECO:0000313" key="3">
    <source>
        <dbReference type="Proteomes" id="UP000823616"/>
    </source>
</evidence>
<proteinExistence type="predicted"/>
<reference evidence="2" key="1">
    <citation type="submission" date="2020-10" db="EMBL/GenBank/DDBJ databases">
        <authorList>
            <person name="Gilroy R."/>
        </authorList>
    </citation>
    <scope>NUCLEOTIDE SEQUENCE</scope>
    <source>
        <strain evidence="2">B3-4054</strain>
    </source>
</reference>
<dbReference type="Gene3D" id="3.40.630.30">
    <property type="match status" value="1"/>
</dbReference>
<dbReference type="GO" id="GO:0016747">
    <property type="term" value="F:acyltransferase activity, transferring groups other than amino-acyl groups"/>
    <property type="evidence" value="ECO:0007669"/>
    <property type="project" value="InterPro"/>
</dbReference>
<sequence length="147" mass="16800">MTIRKVTEHKKRFLDLLLLADEQESMIERYLERGVLYVLEDGGVKAECVVTDEGGGVLEIQNLAVLPECRRRGYGRALIVFLTETYRGRFSVLQAGTGESPLTLPFYQSCGFVFYRRIRGYFPAHYDHPIIECGVPLTDKIVLRRAL</sequence>
<dbReference type="Pfam" id="PF13508">
    <property type="entry name" value="Acetyltransf_7"/>
    <property type="match status" value="1"/>
</dbReference>
<protein>
    <submittedName>
        <fullName evidence="2">GNAT family N-acetyltransferase</fullName>
    </submittedName>
</protein>
<dbReference type="EMBL" id="JADIMS010000121">
    <property type="protein sequence ID" value="MBO8450751.1"/>
    <property type="molecule type" value="Genomic_DNA"/>
</dbReference>
<comment type="caution">
    <text evidence="2">The sequence shown here is derived from an EMBL/GenBank/DDBJ whole genome shotgun (WGS) entry which is preliminary data.</text>
</comment>
<evidence type="ECO:0000313" key="2">
    <source>
        <dbReference type="EMBL" id="MBO8450751.1"/>
    </source>
</evidence>
<organism evidence="2 3">
    <name type="scientific">Candidatus Avitreponema avistercoris</name>
    <dbReference type="NCBI Taxonomy" id="2840705"/>
    <lineage>
        <taxon>Bacteria</taxon>
        <taxon>Pseudomonadati</taxon>
        <taxon>Spirochaetota</taxon>
        <taxon>Spirochaetia</taxon>
        <taxon>Spirochaetales</taxon>
        <taxon>Candidatus Avitreponema</taxon>
    </lineage>
</organism>
<dbReference type="CDD" id="cd04301">
    <property type="entry name" value="NAT_SF"/>
    <property type="match status" value="1"/>
</dbReference>
<dbReference type="PROSITE" id="PS51186">
    <property type="entry name" value="GNAT"/>
    <property type="match status" value="1"/>
</dbReference>
<evidence type="ECO:0000259" key="1">
    <source>
        <dbReference type="PROSITE" id="PS51186"/>
    </source>
</evidence>